<dbReference type="InterPro" id="IPR000683">
    <property type="entry name" value="Gfo/Idh/MocA-like_OxRdtase_N"/>
</dbReference>
<dbReference type="Gene3D" id="3.40.50.720">
    <property type="entry name" value="NAD(P)-binding Rossmann-like Domain"/>
    <property type="match status" value="1"/>
</dbReference>
<dbReference type="PANTHER" id="PTHR43818:SF11">
    <property type="entry name" value="BCDNA.GH03377"/>
    <property type="match status" value="1"/>
</dbReference>
<dbReference type="Proteomes" id="UP000440004">
    <property type="component" value="Unassembled WGS sequence"/>
</dbReference>
<evidence type="ECO:0000256" key="1">
    <source>
        <dbReference type="ARBA" id="ARBA00023002"/>
    </source>
</evidence>
<dbReference type="Pfam" id="PF22725">
    <property type="entry name" value="GFO_IDH_MocA_C3"/>
    <property type="match status" value="1"/>
</dbReference>
<dbReference type="Pfam" id="PF01408">
    <property type="entry name" value="GFO_IDH_MocA"/>
    <property type="match status" value="1"/>
</dbReference>
<feature type="domain" description="GFO/IDH/MocA-like oxidoreductase" evidence="3">
    <location>
        <begin position="135"/>
        <end position="269"/>
    </location>
</feature>
<comment type="caution">
    <text evidence="4">The sequence shown here is derived from an EMBL/GenBank/DDBJ whole genome shotgun (WGS) entry which is preliminary data.</text>
</comment>
<name>A0A6A7K8B5_9FIRM</name>
<dbReference type="AlphaFoldDB" id="A0A6A7K8B5"/>
<dbReference type="GO" id="GO:0016491">
    <property type="term" value="F:oxidoreductase activity"/>
    <property type="evidence" value="ECO:0007669"/>
    <property type="project" value="UniProtKB-KW"/>
</dbReference>
<dbReference type="RefSeq" id="WP_152803365.1">
    <property type="nucleotide sequence ID" value="NZ_WHNX01000009.1"/>
</dbReference>
<evidence type="ECO:0000313" key="5">
    <source>
        <dbReference type="Proteomes" id="UP000440004"/>
    </source>
</evidence>
<dbReference type="InterPro" id="IPR036291">
    <property type="entry name" value="NAD(P)-bd_dom_sf"/>
</dbReference>
<dbReference type="InterPro" id="IPR055170">
    <property type="entry name" value="GFO_IDH_MocA-like_dom"/>
</dbReference>
<dbReference type="PANTHER" id="PTHR43818">
    <property type="entry name" value="BCDNA.GH03377"/>
    <property type="match status" value="1"/>
</dbReference>
<dbReference type="EMBL" id="WHNX01000009">
    <property type="protein sequence ID" value="MPW25674.1"/>
    <property type="molecule type" value="Genomic_DNA"/>
</dbReference>
<dbReference type="GO" id="GO:0000166">
    <property type="term" value="F:nucleotide binding"/>
    <property type="evidence" value="ECO:0007669"/>
    <property type="project" value="InterPro"/>
</dbReference>
<reference evidence="4 5" key="1">
    <citation type="submission" date="2019-10" db="EMBL/GenBank/DDBJ databases">
        <title>Alkalibaculum tamaniensis sp.nov., a new alkaliphilic acetogen, isolated on methoxylated aromatics from a mud volcano.</title>
        <authorList>
            <person name="Khomyakova M.A."/>
            <person name="Merkel A.Y."/>
            <person name="Bonch-Osmolovskaya E.A."/>
            <person name="Slobodkin A.I."/>
        </authorList>
    </citation>
    <scope>NUCLEOTIDE SEQUENCE [LARGE SCALE GENOMIC DNA]</scope>
    <source>
        <strain evidence="4 5">M08DMB</strain>
    </source>
</reference>
<proteinExistence type="predicted"/>
<accession>A0A6A7K8B5</accession>
<feature type="domain" description="Gfo/Idh/MocA-like oxidoreductase N-terminal" evidence="2">
    <location>
        <begin position="4"/>
        <end position="121"/>
    </location>
</feature>
<evidence type="ECO:0000259" key="2">
    <source>
        <dbReference type="Pfam" id="PF01408"/>
    </source>
</evidence>
<dbReference type="InterPro" id="IPR050463">
    <property type="entry name" value="Gfo/Idh/MocA_oxidrdct_glycsds"/>
</dbReference>
<gene>
    <name evidence="4" type="ORF">GC105_07710</name>
</gene>
<evidence type="ECO:0000313" key="4">
    <source>
        <dbReference type="EMBL" id="MPW25674.1"/>
    </source>
</evidence>
<dbReference type="SUPFAM" id="SSF55347">
    <property type="entry name" value="Glyceraldehyde-3-phosphate dehydrogenase-like, C-terminal domain"/>
    <property type="match status" value="1"/>
</dbReference>
<dbReference type="SUPFAM" id="SSF51735">
    <property type="entry name" value="NAD(P)-binding Rossmann-fold domains"/>
    <property type="match status" value="1"/>
</dbReference>
<sequence length="376" mass="42197">MNDINIGLIGYGGIAKTHIIAIKWLELIGNEINFNPVLKGLCTSKENCMSPFEYATCEFENLLSDNSLDVIDICTPNFLHFEQGVKVLEAGKHIYMEKPVSKDIAEGIKLANISEGSSLINQVALMYRFFPAIVMAKDYIGSGQLGDILHFRFALYHSGYLNPNRPMSWRLQSDQSGGGAAMDLGIHMADLVRFLLGEVKEVMGQTSIYFKERYKNANSNEKVQADVDEWTLLNINLVNGGKGTLEVSRITSDITEDTIIEIYGSKGNIKISSNNLDYPSIYKHTRGIQEIGKLEYVSDFGLFIKKAYPNNKNDLGWHTNAHLTSLCNMLSNVHQNKIIYSETPTIKEALESQKIIEMGYISAREESRWVSAEEML</sequence>
<organism evidence="4 5">
    <name type="scientific">Alkalibaculum sporogenes</name>
    <dbReference type="NCBI Taxonomy" id="2655001"/>
    <lineage>
        <taxon>Bacteria</taxon>
        <taxon>Bacillati</taxon>
        <taxon>Bacillota</taxon>
        <taxon>Clostridia</taxon>
        <taxon>Eubacteriales</taxon>
        <taxon>Eubacteriaceae</taxon>
        <taxon>Alkalibaculum</taxon>
    </lineage>
</organism>
<evidence type="ECO:0000259" key="3">
    <source>
        <dbReference type="Pfam" id="PF22725"/>
    </source>
</evidence>
<keyword evidence="5" id="KW-1185">Reference proteome</keyword>
<dbReference type="Gene3D" id="3.30.360.10">
    <property type="entry name" value="Dihydrodipicolinate Reductase, domain 2"/>
    <property type="match status" value="1"/>
</dbReference>
<protein>
    <submittedName>
        <fullName evidence="4">Gfo/Idh/MocA family oxidoreductase</fullName>
    </submittedName>
</protein>
<keyword evidence="1" id="KW-0560">Oxidoreductase</keyword>